<dbReference type="KEGG" id="plei:Q9312_05830"/>
<dbReference type="Gene3D" id="3.40.190.10">
    <property type="entry name" value="Periplasmic binding protein-like II"/>
    <property type="match status" value="1"/>
</dbReference>
<dbReference type="AlphaFoldDB" id="A0AA51X7K8"/>
<protein>
    <submittedName>
        <fullName evidence="2">Phosphate ABC transporter substrate-binding protein</fullName>
    </submittedName>
</protein>
<evidence type="ECO:0000256" key="1">
    <source>
        <dbReference type="SAM" id="SignalP"/>
    </source>
</evidence>
<accession>A0AA51X7K8</accession>
<organism evidence="2 3">
    <name type="scientific">Pleionea litopenaei</name>
    <dbReference type="NCBI Taxonomy" id="3070815"/>
    <lineage>
        <taxon>Bacteria</taxon>
        <taxon>Pseudomonadati</taxon>
        <taxon>Pseudomonadota</taxon>
        <taxon>Gammaproteobacteria</taxon>
        <taxon>Oceanospirillales</taxon>
        <taxon>Pleioneaceae</taxon>
        <taxon>Pleionea</taxon>
    </lineage>
</organism>
<keyword evidence="3" id="KW-1185">Reference proteome</keyword>
<dbReference type="Proteomes" id="UP001239782">
    <property type="component" value="Chromosome"/>
</dbReference>
<evidence type="ECO:0000313" key="2">
    <source>
        <dbReference type="EMBL" id="WMS88432.1"/>
    </source>
</evidence>
<evidence type="ECO:0000313" key="3">
    <source>
        <dbReference type="Proteomes" id="UP001239782"/>
    </source>
</evidence>
<sequence>MKLLKSFLATVALSLSVVAQAEVAIIVHPSNNSTLTETDLTRMFLGKMKSFPNGESAVPVNMPEGHATTDEFNQKVLSKSASQLKAYWSKLVFTGKGTPPQDAGSAEEMLKLVAGNPSLIGYVDASKVDASVKVIAKF</sequence>
<feature type="chain" id="PRO_5041375954" evidence="1">
    <location>
        <begin position="22"/>
        <end position="138"/>
    </location>
</feature>
<proteinExistence type="predicted"/>
<dbReference type="EMBL" id="CP133548">
    <property type="protein sequence ID" value="WMS88432.1"/>
    <property type="molecule type" value="Genomic_DNA"/>
</dbReference>
<dbReference type="RefSeq" id="WP_309203646.1">
    <property type="nucleotide sequence ID" value="NZ_CP133548.1"/>
</dbReference>
<name>A0AA51X7K8_9GAMM</name>
<reference evidence="2 3" key="1">
    <citation type="submission" date="2023-08" db="EMBL/GenBank/DDBJ databases">
        <title>Pleionea litopenaei sp. nov., isolated from stomach of juvenile Litopenaeus vannamei.</title>
        <authorList>
            <person name="Rho A.M."/>
            <person name="Hwang C.Y."/>
        </authorList>
    </citation>
    <scope>NUCLEOTIDE SEQUENCE [LARGE SCALE GENOMIC DNA]</scope>
    <source>
        <strain evidence="2 3">HL-JVS1</strain>
    </source>
</reference>
<keyword evidence="1" id="KW-0732">Signal</keyword>
<dbReference type="SUPFAM" id="SSF53850">
    <property type="entry name" value="Periplasmic binding protein-like II"/>
    <property type="match status" value="1"/>
</dbReference>
<feature type="signal peptide" evidence="1">
    <location>
        <begin position="1"/>
        <end position="21"/>
    </location>
</feature>
<gene>
    <name evidence="2" type="ORF">Q9312_05830</name>
</gene>